<dbReference type="InterPro" id="IPR029058">
    <property type="entry name" value="AB_hydrolase_fold"/>
</dbReference>
<dbReference type="Pfam" id="PF00561">
    <property type="entry name" value="Abhydrolase_1"/>
    <property type="match status" value="1"/>
</dbReference>
<dbReference type="PANTHER" id="PTHR43798">
    <property type="entry name" value="MONOACYLGLYCEROL LIPASE"/>
    <property type="match status" value="1"/>
</dbReference>
<dbReference type="GO" id="GO:0016787">
    <property type="term" value="F:hydrolase activity"/>
    <property type="evidence" value="ECO:0007669"/>
    <property type="project" value="UniProtKB-KW"/>
</dbReference>
<dbReference type="Gene3D" id="3.40.50.1820">
    <property type="entry name" value="alpha/beta hydrolase"/>
    <property type="match status" value="1"/>
</dbReference>
<dbReference type="AlphaFoldDB" id="A0A6J6DT17"/>
<dbReference type="InterPro" id="IPR050266">
    <property type="entry name" value="AB_hydrolase_sf"/>
</dbReference>
<sequence>MSSLQPTAKHLVKVNGGELAVFQYGEKTDKSILAIHGITSNHLAWQHFAAHAVKSGYVVYAPDLRGRAASNKLSAPFGMKTHAADMKAVIDQLGLAAPVVIGHSMGGFVAIALNHFYPNTVSRIVLIDGGLPLALPAGMSVEQVLPLVLGPALARLAMKFESQAAYVDYWRAHPAFASGITPEMINYIHHDLVGAEPELSPSTNPACVNEDSIDLWSSDLINNALIELDQDVMLLRAVRGLQNEPTGLYPEVLLDDLAAKYPRVKITTIADTNHYDILMSDYGATEVAKLTSL</sequence>
<name>A0A6J6DT17_9ZZZZ</name>
<dbReference type="GO" id="GO:0016020">
    <property type="term" value="C:membrane"/>
    <property type="evidence" value="ECO:0007669"/>
    <property type="project" value="TreeGrafter"/>
</dbReference>
<accession>A0A6J6DT17</accession>
<dbReference type="PRINTS" id="PR00111">
    <property type="entry name" value="ABHYDROLASE"/>
</dbReference>
<feature type="domain" description="AB hydrolase-1" evidence="2">
    <location>
        <begin position="32"/>
        <end position="140"/>
    </location>
</feature>
<protein>
    <submittedName>
        <fullName evidence="3">Unannotated protein</fullName>
    </submittedName>
</protein>
<evidence type="ECO:0000313" key="3">
    <source>
        <dbReference type="EMBL" id="CAB4567420.1"/>
    </source>
</evidence>
<dbReference type="EMBL" id="CAEZTT010000003">
    <property type="protein sequence ID" value="CAB4567420.1"/>
    <property type="molecule type" value="Genomic_DNA"/>
</dbReference>
<reference evidence="3" key="1">
    <citation type="submission" date="2020-05" db="EMBL/GenBank/DDBJ databases">
        <authorList>
            <person name="Chiriac C."/>
            <person name="Salcher M."/>
            <person name="Ghai R."/>
            <person name="Kavagutti S V."/>
        </authorList>
    </citation>
    <scope>NUCLEOTIDE SEQUENCE</scope>
</reference>
<evidence type="ECO:0000256" key="1">
    <source>
        <dbReference type="ARBA" id="ARBA00022801"/>
    </source>
</evidence>
<dbReference type="SUPFAM" id="SSF53474">
    <property type="entry name" value="alpha/beta-Hydrolases"/>
    <property type="match status" value="1"/>
</dbReference>
<dbReference type="PANTHER" id="PTHR43798:SF31">
    <property type="entry name" value="AB HYDROLASE SUPERFAMILY PROTEIN YCLE"/>
    <property type="match status" value="1"/>
</dbReference>
<evidence type="ECO:0000259" key="2">
    <source>
        <dbReference type="Pfam" id="PF00561"/>
    </source>
</evidence>
<gene>
    <name evidence="3" type="ORF">UFOPK1726_00074</name>
</gene>
<dbReference type="InterPro" id="IPR000073">
    <property type="entry name" value="AB_hydrolase_1"/>
</dbReference>
<organism evidence="3">
    <name type="scientific">freshwater metagenome</name>
    <dbReference type="NCBI Taxonomy" id="449393"/>
    <lineage>
        <taxon>unclassified sequences</taxon>
        <taxon>metagenomes</taxon>
        <taxon>ecological metagenomes</taxon>
    </lineage>
</organism>
<proteinExistence type="predicted"/>
<keyword evidence="1" id="KW-0378">Hydrolase</keyword>